<evidence type="ECO:0000256" key="6">
    <source>
        <dbReference type="ARBA" id="ARBA00023295"/>
    </source>
</evidence>
<dbReference type="InterPro" id="IPR000743">
    <property type="entry name" value="Glyco_hydro_28"/>
</dbReference>
<comment type="subcellular location">
    <subcellularLocation>
        <location evidence="1">Secreted</location>
        <location evidence="1">Cell wall</location>
    </subcellularLocation>
</comment>
<protein>
    <submittedName>
        <fullName evidence="9">Polygalacturonase</fullName>
    </submittedName>
</protein>
<dbReference type="InterPro" id="IPR012334">
    <property type="entry name" value="Pectin_lyas_fold"/>
</dbReference>
<evidence type="ECO:0000313" key="9">
    <source>
        <dbReference type="EMBL" id="KAK7851221.1"/>
    </source>
</evidence>
<dbReference type="SUPFAM" id="SSF51126">
    <property type="entry name" value="Pectin lyase-like"/>
    <property type="match status" value="1"/>
</dbReference>
<evidence type="ECO:0000313" key="10">
    <source>
        <dbReference type="Proteomes" id="UP000237347"/>
    </source>
</evidence>
<sequence length="140" mass="16277">AWNDTCNAETGEPTMLIPRKEFFLRPTTFSGPCKSQVYFALLGVLFAPSSPKQWKDFNDVLKFIEFEHVTGLYIRDSRGKGWWDISCRYHPDLKALRFHKSNDIHMSQIKIVNSPQTHILLLGCNDVEFQLPRPKHNISR</sequence>
<dbReference type="GO" id="GO:0071555">
    <property type="term" value="P:cell wall organization"/>
    <property type="evidence" value="ECO:0007669"/>
    <property type="project" value="UniProtKB-KW"/>
</dbReference>
<dbReference type="Proteomes" id="UP000237347">
    <property type="component" value="Unassembled WGS sequence"/>
</dbReference>
<dbReference type="EMBL" id="PKMF04000090">
    <property type="protein sequence ID" value="KAK7851221.1"/>
    <property type="molecule type" value="Genomic_DNA"/>
</dbReference>
<organism evidence="9 10">
    <name type="scientific">Quercus suber</name>
    <name type="common">Cork oak</name>
    <dbReference type="NCBI Taxonomy" id="58331"/>
    <lineage>
        <taxon>Eukaryota</taxon>
        <taxon>Viridiplantae</taxon>
        <taxon>Streptophyta</taxon>
        <taxon>Embryophyta</taxon>
        <taxon>Tracheophyta</taxon>
        <taxon>Spermatophyta</taxon>
        <taxon>Magnoliopsida</taxon>
        <taxon>eudicotyledons</taxon>
        <taxon>Gunneridae</taxon>
        <taxon>Pentapetalae</taxon>
        <taxon>rosids</taxon>
        <taxon>fabids</taxon>
        <taxon>Fagales</taxon>
        <taxon>Fagaceae</taxon>
        <taxon>Quercus</taxon>
    </lineage>
</organism>
<keyword evidence="4" id="KW-0964">Secreted</keyword>
<evidence type="ECO:0000256" key="8">
    <source>
        <dbReference type="RuleBase" id="RU361169"/>
    </source>
</evidence>
<dbReference type="AlphaFoldDB" id="A0AAW0LJI4"/>
<dbReference type="GO" id="GO:0005975">
    <property type="term" value="P:carbohydrate metabolic process"/>
    <property type="evidence" value="ECO:0007669"/>
    <property type="project" value="InterPro"/>
</dbReference>
<evidence type="ECO:0000256" key="5">
    <source>
        <dbReference type="ARBA" id="ARBA00022801"/>
    </source>
</evidence>
<keyword evidence="3" id="KW-0134">Cell wall</keyword>
<dbReference type="PANTHER" id="PTHR31375">
    <property type="match status" value="1"/>
</dbReference>
<comment type="similarity">
    <text evidence="2 8">Belongs to the glycosyl hydrolase 28 family.</text>
</comment>
<comment type="caution">
    <text evidence="9">The sequence shown here is derived from an EMBL/GenBank/DDBJ whole genome shotgun (WGS) entry which is preliminary data.</text>
</comment>
<dbReference type="Gene3D" id="2.160.20.10">
    <property type="entry name" value="Single-stranded right-handed beta-helix, Pectin lyase-like"/>
    <property type="match status" value="1"/>
</dbReference>
<evidence type="ECO:0000256" key="2">
    <source>
        <dbReference type="ARBA" id="ARBA00008834"/>
    </source>
</evidence>
<evidence type="ECO:0000256" key="4">
    <source>
        <dbReference type="ARBA" id="ARBA00022525"/>
    </source>
</evidence>
<dbReference type="GO" id="GO:0004650">
    <property type="term" value="F:polygalacturonase activity"/>
    <property type="evidence" value="ECO:0007669"/>
    <property type="project" value="InterPro"/>
</dbReference>
<evidence type="ECO:0000256" key="7">
    <source>
        <dbReference type="ARBA" id="ARBA00023316"/>
    </source>
</evidence>
<feature type="non-terminal residue" evidence="9">
    <location>
        <position position="1"/>
    </location>
</feature>
<keyword evidence="10" id="KW-1185">Reference proteome</keyword>
<dbReference type="InterPro" id="IPR011050">
    <property type="entry name" value="Pectin_lyase_fold/virulence"/>
</dbReference>
<keyword evidence="5 8" id="KW-0378">Hydrolase</keyword>
<proteinExistence type="inferred from homology"/>
<evidence type="ECO:0000256" key="1">
    <source>
        <dbReference type="ARBA" id="ARBA00004191"/>
    </source>
</evidence>
<gene>
    <name evidence="9" type="ORF">CFP56_042677</name>
</gene>
<keyword evidence="6 8" id="KW-0326">Glycosidase</keyword>
<name>A0AAW0LJI4_QUESU</name>
<dbReference type="Pfam" id="PF00295">
    <property type="entry name" value="Glyco_hydro_28"/>
    <property type="match status" value="1"/>
</dbReference>
<keyword evidence="7" id="KW-0961">Cell wall biogenesis/degradation</keyword>
<reference evidence="9 10" key="1">
    <citation type="journal article" date="2018" name="Sci. Data">
        <title>The draft genome sequence of cork oak.</title>
        <authorList>
            <person name="Ramos A.M."/>
            <person name="Usie A."/>
            <person name="Barbosa P."/>
            <person name="Barros P.M."/>
            <person name="Capote T."/>
            <person name="Chaves I."/>
            <person name="Simoes F."/>
            <person name="Abreu I."/>
            <person name="Carrasquinho I."/>
            <person name="Faro C."/>
            <person name="Guimaraes J.B."/>
            <person name="Mendonca D."/>
            <person name="Nobrega F."/>
            <person name="Rodrigues L."/>
            <person name="Saibo N.J.M."/>
            <person name="Varela M.C."/>
            <person name="Egas C."/>
            <person name="Matos J."/>
            <person name="Miguel C.M."/>
            <person name="Oliveira M.M."/>
            <person name="Ricardo C.P."/>
            <person name="Goncalves S."/>
        </authorList>
    </citation>
    <scope>NUCLEOTIDE SEQUENCE [LARGE SCALE GENOMIC DNA]</scope>
    <source>
        <strain evidence="10">cv. HL8</strain>
    </source>
</reference>
<evidence type="ECO:0000256" key="3">
    <source>
        <dbReference type="ARBA" id="ARBA00022512"/>
    </source>
</evidence>
<accession>A0AAW0LJI4</accession>